<proteinExistence type="predicted"/>
<dbReference type="InterPro" id="IPR046153">
    <property type="entry name" value="DUF6155"/>
</dbReference>
<dbReference type="OMA" id="YNIEIAQ"/>
<comment type="caution">
    <text evidence="1">The sequence shown here is derived from an EMBL/GenBank/DDBJ whole genome shotgun (WGS) entry which is preliminary data.</text>
</comment>
<name>A0A165MBL3_PELLU</name>
<evidence type="ECO:0000313" key="1">
    <source>
        <dbReference type="EMBL" id="KZK75047.1"/>
    </source>
</evidence>
<dbReference type="Pfam" id="PF19652">
    <property type="entry name" value="DUF6155"/>
    <property type="match status" value="1"/>
</dbReference>
<dbReference type="Proteomes" id="UP000076481">
    <property type="component" value="Unassembled WGS sequence"/>
</dbReference>
<accession>A0A165MBL3</accession>
<sequence>MGQVELRRALKTVDKDGLINLVCDLYRHHKQVKDYLDFYVNPDEEALYARCREKVLRAFFPKRGYALRLAEGRKAIAEFRIFGGGNAMLADLMLCYAENGVAYTNEYGDISMSFYDSVSGVYRKALLLMRDEGLLDRFRKRARLLVDETDGIGWGFHSDMMDAFAECYGMPSKRSSR</sequence>
<dbReference type="AlphaFoldDB" id="A0A165MBL3"/>
<evidence type="ECO:0000313" key="2">
    <source>
        <dbReference type="Proteomes" id="UP000076481"/>
    </source>
</evidence>
<reference evidence="1 2" key="1">
    <citation type="submission" date="2016-03" db="EMBL/GenBank/DDBJ databases">
        <title>Speciation and ecological success in dimly lit waters: horizontal gene transfer in a green sulfur bacteria bloom unveiled by metagenomic assembly.</title>
        <authorList>
            <person name="Llorens-Mares T."/>
            <person name="Liu Z."/>
            <person name="Allen L.Z."/>
            <person name="Rusch D.B."/>
            <person name="Craig M.T."/>
            <person name="Dupont C.L."/>
            <person name="Bryant D.A."/>
            <person name="Casamayor E.O."/>
        </authorList>
    </citation>
    <scope>NUCLEOTIDE SEQUENCE [LARGE SCALE GENOMIC DNA]</scope>
    <source>
        <strain evidence="1">CIII</strain>
    </source>
</reference>
<dbReference type="RefSeq" id="WP_011357637.1">
    <property type="nucleotide sequence ID" value="NZ_LVWG01000013.1"/>
</dbReference>
<gene>
    <name evidence="1" type="ORF">A3K90_04305</name>
</gene>
<dbReference type="EMBL" id="LVWG01000013">
    <property type="protein sequence ID" value="KZK75047.1"/>
    <property type="molecule type" value="Genomic_DNA"/>
</dbReference>
<organism evidence="1 2">
    <name type="scientific">Pelodictyon luteolum</name>
    <dbReference type="NCBI Taxonomy" id="1100"/>
    <lineage>
        <taxon>Bacteria</taxon>
        <taxon>Pseudomonadati</taxon>
        <taxon>Chlorobiota</taxon>
        <taxon>Chlorobiia</taxon>
        <taxon>Chlorobiales</taxon>
        <taxon>Chlorobiaceae</taxon>
        <taxon>Chlorobium/Pelodictyon group</taxon>
        <taxon>Pelodictyon</taxon>
    </lineage>
</organism>
<protein>
    <submittedName>
        <fullName evidence="1">Uncharacterized protein</fullName>
    </submittedName>
</protein>